<gene>
    <name evidence="1" type="ORF">HJG60_010692</name>
</gene>
<evidence type="ECO:0000313" key="1">
    <source>
        <dbReference type="EMBL" id="KAF6114758.1"/>
    </source>
</evidence>
<name>A0A834ANP5_9CHIR</name>
<reference evidence="1 2" key="1">
    <citation type="journal article" date="2020" name="Nature">
        <title>Six reference-quality genomes reveal evolution of bat adaptations.</title>
        <authorList>
            <person name="Jebb D."/>
            <person name="Huang Z."/>
            <person name="Pippel M."/>
            <person name="Hughes G.M."/>
            <person name="Lavrichenko K."/>
            <person name="Devanna P."/>
            <person name="Winkler S."/>
            <person name="Jermiin L.S."/>
            <person name="Skirmuntt E.C."/>
            <person name="Katzourakis A."/>
            <person name="Burkitt-Gray L."/>
            <person name="Ray D.A."/>
            <person name="Sullivan K.A.M."/>
            <person name="Roscito J.G."/>
            <person name="Kirilenko B.M."/>
            <person name="Davalos L.M."/>
            <person name="Corthals A.P."/>
            <person name="Power M.L."/>
            <person name="Jones G."/>
            <person name="Ransome R.D."/>
            <person name="Dechmann D.K.N."/>
            <person name="Locatelli A.G."/>
            <person name="Puechmaille S.J."/>
            <person name="Fedrigo O."/>
            <person name="Jarvis E.D."/>
            <person name="Hiller M."/>
            <person name="Vernes S.C."/>
            <person name="Myers E.W."/>
            <person name="Teeling E.C."/>
        </authorList>
    </citation>
    <scope>NUCLEOTIDE SEQUENCE [LARGE SCALE GENOMIC DNA]</scope>
    <source>
        <strain evidence="1">Bat1K_MPI-CBG_1</strain>
    </source>
</reference>
<proteinExistence type="predicted"/>
<evidence type="ECO:0000313" key="2">
    <source>
        <dbReference type="Proteomes" id="UP000664940"/>
    </source>
</evidence>
<dbReference type="EMBL" id="JABVXQ010000004">
    <property type="protein sequence ID" value="KAF6114758.1"/>
    <property type="molecule type" value="Genomic_DNA"/>
</dbReference>
<accession>A0A834ANP5</accession>
<dbReference type="Proteomes" id="UP000664940">
    <property type="component" value="Unassembled WGS sequence"/>
</dbReference>
<sequence>MSCSHFSGKEQSGYFSLSGNLLVPFPARWTHAAVVSYLPRAVGYLNVLLTDMCKCVDVYMNIGMCANIICNSRFIVEYKNTEFIPVLLFIHYCILFHMNNCMHIHNINVNCMGLPPLYLCKSYVCVYSIMWTMMLAI</sequence>
<protein>
    <submittedName>
        <fullName evidence="1">Uncharacterized protein</fullName>
    </submittedName>
</protein>
<organism evidence="1 2">
    <name type="scientific">Phyllostomus discolor</name>
    <name type="common">pale spear-nosed bat</name>
    <dbReference type="NCBI Taxonomy" id="89673"/>
    <lineage>
        <taxon>Eukaryota</taxon>
        <taxon>Metazoa</taxon>
        <taxon>Chordata</taxon>
        <taxon>Craniata</taxon>
        <taxon>Vertebrata</taxon>
        <taxon>Euteleostomi</taxon>
        <taxon>Mammalia</taxon>
        <taxon>Eutheria</taxon>
        <taxon>Laurasiatheria</taxon>
        <taxon>Chiroptera</taxon>
        <taxon>Yangochiroptera</taxon>
        <taxon>Phyllostomidae</taxon>
        <taxon>Phyllostominae</taxon>
        <taxon>Phyllostomus</taxon>
    </lineage>
</organism>
<dbReference type="AlphaFoldDB" id="A0A834ANP5"/>
<comment type="caution">
    <text evidence="1">The sequence shown here is derived from an EMBL/GenBank/DDBJ whole genome shotgun (WGS) entry which is preliminary data.</text>
</comment>